<evidence type="ECO:0000313" key="3">
    <source>
        <dbReference type="Proteomes" id="UP000007110"/>
    </source>
</evidence>
<dbReference type="InterPro" id="IPR036116">
    <property type="entry name" value="FN3_sf"/>
</dbReference>
<dbReference type="KEGG" id="spu:587815"/>
<dbReference type="InParanoid" id="A0A7M7P027"/>
<protein>
    <submittedName>
        <fullName evidence="2">Uncharacterized protein</fullName>
    </submittedName>
</protein>
<dbReference type="RefSeq" id="XP_030844136.1">
    <property type="nucleotide sequence ID" value="XM_030988276.1"/>
</dbReference>
<keyword evidence="1" id="KW-0677">Repeat</keyword>
<dbReference type="Proteomes" id="UP000007110">
    <property type="component" value="Unassembled WGS sequence"/>
</dbReference>
<proteinExistence type="predicted"/>
<organism evidence="2 3">
    <name type="scientific">Strongylocentrotus purpuratus</name>
    <name type="common">Purple sea urchin</name>
    <dbReference type="NCBI Taxonomy" id="7668"/>
    <lineage>
        <taxon>Eukaryota</taxon>
        <taxon>Metazoa</taxon>
        <taxon>Echinodermata</taxon>
        <taxon>Eleutherozoa</taxon>
        <taxon>Echinozoa</taxon>
        <taxon>Echinoidea</taxon>
        <taxon>Euechinoidea</taxon>
        <taxon>Echinacea</taxon>
        <taxon>Camarodonta</taxon>
        <taxon>Echinidea</taxon>
        <taxon>Strongylocentrotidae</taxon>
        <taxon>Strongylocentrotus</taxon>
    </lineage>
</organism>
<keyword evidence="3" id="KW-1185">Reference proteome</keyword>
<dbReference type="OrthoDB" id="261433at2759"/>
<dbReference type="Gene3D" id="2.60.40.10">
    <property type="entry name" value="Immunoglobulins"/>
    <property type="match status" value="1"/>
</dbReference>
<reference evidence="3" key="1">
    <citation type="submission" date="2015-02" db="EMBL/GenBank/DDBJ databases">
        <title>Genome sequencing for Strongylocentrotus purpuratus.</title>
        <authorList>
            <person name="Murali S."/>
            <person name="Liu Y."/>
            <person name="Vee V."/>
            <person name="English A."/>
            <person name="Wang M."/>
            <person name="Skinner E."/>
            <person name="Han Y."/>
            <person name="Muzny D.M."/>
            <person name="Worley K.C."/>
            <person name="Gibbs R.A."/>
        </authorList>
    </citation>
    <scope>NUCLEOTIDE SEQUENCE</scope>
</reference>
<dbReference type="SUPFAM" id="SSF49265">
    <property type="entry name" value="Fibronectin type III"/>
    <property type="match status" value="17"/>
</dbReference>
<evidence type="ECO:0000256" key="1">
    <source>
        <dbReference type="ARBA" id="ARBA00022737"/>
    </source>
</evidence>
<dbReference type="PANTHER" id="PTHR46708:SF2">
    <property type="entry name" value="FIBRONECTIN TYPE-III DOMAIN-CONTAINING PROTEIN"/>
    <property type="match status" value="1"/>
</dbReference>
<name>A0A7M7P027_STRPU</name>
<sequence length="1567" mass="160780">MISLIHAGPAEVVNLTEGSSSTTSVSANWTGPKIAVDSFNISCSNGDASPATIKDTNQSSYMASCVNLPVPGDTYNMTVYSIVGSCATSTSSSIDLVALPSAVNISEGCSNNTVISATWTIPNSVVDTFDIMCSAGTASPASIPLESSPTSDTFTASCTELPTPGLEYNLSVVAISNNKQSAIQTVGVHAWPTGVVNLTEGSASTTSVSANWTGSKRAVDRFSISCSHGDASPVTIEDTSQSSYMASCINLPVPGDMYNMTVYSIVGSCATSTSSSIDLVALPSAVNISEGCSNNTVISATWTIPNSVVDTFDIMCSAGTASPASIPLESSPTSDTFTASCTELPLPGLEYNLSVVAISNNKQSAIQTVGVHAWPTGVVNLTEGSASTTSVSANWTGSKRAVDRFSISCSHGDASPATIEDTSQSSYMASCVNLPVPGDMYNMTVYSIVGSCATSTLSSIDLVALPSAVNISEGCSNNTVISATWKIPNSVVDTFDIMCSAGTASPASIPLESSPTSDTFTASCTELPTPGLEYNLSVVAISNNKQSAIQTVGVHAWPTGVVNLTEGSASTTSVSANWTGSKRAVDRFSISCSHGDASPATIEDTSQSSYMASCVNLPVPGDMYNMTVYSIVGSCATSPSSSIDLVALPSAVNISEGCSNNTVISATWKIPNSVVDTFDIMCSAGTASPASIPLESSPTSDTFTASCTELPTPGLEYNLSVVAISNNKQSAIQTVGVHAWPTGVVNLTEGSASSTSVSANWTGSKRAVDRFSISCSHGDASPATIEDTSQSSYMASCVNLPVPGDMYNMTVYSIVGSCATSPSSSIDLVALPSAVNISEGCSNNTVISATWTIPNSVVDTFDIMCSAGTASPTSIPLESSPTSDTFTASCTELPTPGLEYNLSVVAISNNKQSAIQTVGVHAWPTGVVNLTEGSASSTSVSANWTGSKRAVDRFSISCSHGDASPATIEDTSQSSYMASCVNLPVPGDMYNMTVYSIVGSCATSPSSSIDLVALPSAVNISEGCSNNTVISATWTIPNSVVDTFDIMCSAGTASPTSIPLESSPTSDTFTASCTELPTPGLEYNLSVVAISNNKQSAIQTVGVHAWPTGVVNLTEGSASTTSVSANWTGSKRAVDRFSISCSHGDASPATIEDTSQSSYMASCVNLPVPGDMYNMTVYSIVGSCATSPSSSIDLVALPSAVNISEGCSNNTVISATWTIPNSVVDTFDIMCSAGTASPASIPLESSPTSDTFTSSCTELPTPGLEYNLSVVAISNNKQSAIQTVGVHAWPTGVVNLTEGSASTTSVSANWTGSKRAVDRFSISCSHGDASPATIEDTSQSSYMASCVNLPVPGDMYNMTVYSIVGSCATSPSSSIDLVALPSAVNISEGCSNNTVISATWTIPNSVVDTFDIMCSAGTASPASIPLESSPTSDTFTSSCTELPTPGLEYNLSVVAISNNKQSAIQTVGVHAWPTGVVNLTEGSASTTSVSANWTGSKRAVDRFSISCSHGDASPATIEDTSQSSYMASCVNLPLPGDMYNMTVYSIVGSCATSPSSSIDMVAWRHPC</sequence>
<dbReference type="InterPro" id="IPR050991">
    <property type="entry name" value="ECM_Regulatory_Proteins"/>
</dbReference>
<evidence type="ECO:0000313" key="2">
    <source>
        <dbReference type="EnsemblMetazoa" id="XP_030844136"/>
    </source>
</evidence>
<dbReference type="PANTHER" id="PTHR46708">
    <property type="entry name" value="TENASCIN"/>
    <property type="match status" value="1"/>
</dbReference>
<dbReference type="InterPro" id="IPR013783">
    <property type="entry name" value="Ig-like_fold"/>
</dbReference>
<dbReference type="EnsemblMetazoa" id="XM_030988276">
    <property type="protein sequence ID" value="XP_030844136"/>
    <property type="gene ID" value="LOC587815"/>
</dbReference>
<reference evidence="2" key="2">
    <citation type="submission" date="2021-01" db="UniProtKB">
        <authorList>
            <consortium name="EnsemblMetazoa"/>
        </authorList>
    </citation>
    <scope>IDENTIFICATION</scope>
</reference>
<accession>A0A7M7P027</accession>
<dbReference type="GeneID" id="587815"/>